<comment type="similarity">
    <text evidence="1 7">Belongs to the TRAFAC class TrmE-Era-EngA-EngB-Septin-like GTPase superfamily. TrmE GTPase family.</text>
</comment>
<comment type="cofactor">
    <cofactor evidence="7">
        <name>K(+)</name>
        <dbReference type="ChEBI" id="CHEBI:29103"/>
    </cofactor>
    <text evidence="7">Binds 1 potassium ion per subunit.</text>
</comment>
<feature type="domain" description="MnmE helical" evidence="10">
    <location>
        <begin position="123"/>
        <end position="425"/>
    </location>
</feature>
<comment type="caution">
    <text evidence="7">Lacks conserved residue(s) required for the propagation of feature annotation.</text>
</comment>
<feature type="binding site" evidence="7">
    <location>
        <position position="251"/>
    </location>
    <ligand>
        <name>Mg(2+)</name>
        <dbReference type="ChEBI" id="CHEBI:18420"/>
    </ligand>
</feature>
<feature type="binding site" evidence="7">
    <location>
        <position position="247"/>
    </location>
    <ligand>
        <name>K(+)</name>
        <dbReference type="ChEBI" id="CHEBI:29103"/>
    </ligand>
</feature>
<evidence type="ECO:0000256" key="5">
    <source>
        <dbReference type="ARBA" id="ARBA00022958"/>
    </source>
</evidence>
<dbReference type="InterPro" id="IPR005225">
    <property type="entry name" value="Small_GTP-bd"/>
</dbReference>
<dbReference type="EC" id="3.6.-.-" evidence="7"/>
<dbReference type="RefSeq" id="WP_140850652.1">
    <property type="nucleotide sequence ID" value="NZ_RCZC01000003.1"/>
</dbReference>
<evidence type="ECO:0000256" key="2">
    <source>
        <dbReference type="ARBA" id="ARBA00022694"/>
    </source>
</evidence>
<evidence type="ECO:0000313" key="12">
    <source>
        <dbReference type="Proteomes" id="UP000319931"/>
    </source>
</evidence>
<protein>
    <recommendedName>
        <fullName evidence="7">tRNA modification GTPase MnmE</fullName>
        <ecNumber evidence="7">3.6.-.-</ecNumber>
    </recommendedName>
</protein>
<dbReference type="CDD" id="cd14858">
    <property type="entry name" value="TrmE_N"/>
    <property type="match status" value="1"/>
</dbReference>
<keyword evidence="2 7" id="KW-0819">tRNA processing</keyword>
<dbReference type="InterPro" id="IPR025867">
    <property type="entry name" value="MnmE_helical"/>
</dbReference>
<evidence type="ECO:0000256" key="3">
    <source>
        <dbReference type="ARBA" id="ARBA00022741"/>
    </source>
</evidence>
<dbReference type="InterPro" id="IPR004520">
    <property type="entry name" value="GTPase_MnmE"/>
</dbReference>
<keyword evidence="7" id="KW-0460">Magnesium</keyword>
<evidence type="ECO:0000256" key="6">
    <source>
        <dbReference type="ARBA" id="ARBA00023134"/>
    </source>
</evidence>
<dbReference type="GO" id="GO:0005737">
    <property type="term" value="C:cytoplasm"/>
    <property type="evidence" value="ECO:0007669"/>
    <property type="project" value="UniProtKB-SubCell"/>
</dbReference>
<evidence type="ECO:0000313" key="11">
    <source>
        <dbReference type="EMBL" id="TPG52734.1"/>
    </source>
</evidence>
<dbReference type="EMBL" id="RCZC01000003">
    <property type="protein sequence ID" value="TPG52734.1"/>
    <property type="molecule type" value="Genomic_DNA"/>
</dbReference>
<feature type="binding site" evidence="7">
    <location>
        <position position="428"/>
    </location>
    <ligand>
        <name>(6S)-5-formyl-5,6,7,8-tetrahydrofolate</name>
        <dbReference type="ChEBI" id="CHEBI:57457"/>
    </ligand>
</feature>
<feature type="binding site" evidence="7">
    <location>
        <position position="80"/>
    </location>
    <ligand>
        <name>(6S)-5-formyl-5,6,7,8-tetrahydrofolate</name>
        <dbReference type="ChEBI" id="CHEBI:57457"/>
    </ligand>
</feature>
<dbReference type="GO" id="GO:0030488">
    <property type="term" value="P:tRNA methylation"/>
    <property type="evidence" value="ECO:0007669"/>
    <property type="project" value="TreeGrafter"/>
</dbReference>
<feature type="binding site" evidence="7">
    <location>
        <position position="230"/>
    </location>
    <ligand>
        <name>Mg(2+)</name>
        <dbReference type="ChEBI" id="CHEBI:18420"/>
    </ligand>
</feature>
<feature type="binding site" evidence="7">
    <location>
        <position position="250"/>
    </location>
    <ligand>
        <name>K(+)</name>
        <dbReference type="ChEBI" id="CHEBI:29103"/>
    </ligand>
</feature>
<keyword evidence="5 7" id="KW-0630">Potassium</keyword>
<organism evidence="11 12">
    <name type="scientific">Sphingomonas glacialis</name>
    <dbReference type="NCBI Taxonomy" id="658225"/>
    <lineage>
        <taxon>Bacteria</taxon>
        <taxon>Pseudomonadati</taxon>
        <taxon>Pseudomonadota</taxon>
        <taxon>Alphaproteobacteria</taxon>
        <taxon>Sphingomonadales</taxon>
        <taxon>Sphingomonadaceae</taxon>
        <taxon>Sphingomonas</taxon>
    </lineage>
</organism>
<feature type="binding site" evidence="7">
    <location>
        <begin position="226"/>
        <end position="231"/>
    </location>
    <ligand>
        <name>GTP</name>
        <dbReference type="ChEBI" id="CHEBI:37565"/>
    </ligand>
</feature>
<keyword evidence="7" id="KW-0963">Cytoplasm</keyword>
<accession>A0A502FTF8</accession>
<feature type="binding site" evidence="7">
    <location>
        <position position="226"/>
    </location>
    <ligand>
        <name>K(+)</name>
        <dbReference type="ChEBI" id="CHEBI:29103"/>
    </ligand>
</feature>
<dbReference type="FunFam" id="3.30.1360.120:FF:000007">
    <property type="entry name" value="tRNA modification GTPase GTPBP3, mitochondrial"/>
    <property type="match status" value="1"/>
</dbReference>
<evidence type="ECO:0000256" key="1">
    <source>
        <dbReference type="ARBA" id="ARBA00011043"/>
    </source>
</evidence>
<dbReference type="InterPro" id="IPR027417">
    <property type="entry name" value="P-loop_NTPase"/>
</dbReference>
<comment type="function">
    <text evidence="7">Exhibits a very high intrinsic GTPase hydrolysis rate. Involved in the addition of a carboxymethylaminomethyl (cmnm) group at the wobble position (U34) of certain tRNAs, forming tRNA-cmnm(5)s(2)U34.</text>
</comment>
<dbReference type="Gene3D" id="3.40.50.300">
    <property type="entry name" value="P-loop containing nucleotide triphosphate hydrolases"/>
    <property type="match status" value="1"/>
</dbReference>
<dbReference type="GO" id="GO:0002098">
    <property type="term" value="P:tRNA wobble uridine modification"/>
    <property type="evidence" value="ECO:0007669"/>
    <property type="project" value="TreeGrafter"/>
</dbReference>
<dbReference type="Proteomes" id="UP000319931">
    <property type="component" value="Unassembled WGS sequence"/>
</dbReference>
<keyword evidence="12" id="KW-1185">Reference proteome</keyword>
<dbReference type="HAMAP" id="MF_00379">
    <property type="entry name" value="GTPase_MnmE"/>
    <property type="match status" value="1"/>
</dbReference>
<dbReference type="GO" id="GO:0005525">
    <property type="term" value="F:GTP binding"/>
    <property type="evidence" value="ECO:0007669"/>
    <property type="project" value="UniProtKB-UniRule"/>
</dbReference>
<dbReference type="SUPFAM" id="SSF52540">
    <property type="entry name" value="P-loop containing nucleoside triphosphate hydrolases"/>
    <property type="match status" value="1"/>
</dbReference>
<dbReference type="InterPro" id="IPR027368">
    <property type="entry name" value="MnmE_dom2"/>
</dbReference>
<dbReference type="OrthoDB" id="9805918at2"/>
<proteinExistence type="inferred from homology"/>
<dbReference type="InterPro" id="IPR031168">
    <property type="entry name" value="G_TrmE"/>
</dbReference>
<dbReference type="PANTHER" id="PTHR42714:SF2">
    <property type="entry name" value="TRNA MODIFICATION GTPASE GTPBP3, MITOCHONDRIAL"/>
    <property type="match status" value="1"/>
</dbReference>
<dbReference type="NCBIfam" id="TIGR00231">
    <property type="entry name" value="small_GTP"/>
    <property type="match status" value="1"/>
</dbReference>
<dbReference type="PANTHER" id="PTHR42714">
    <property type="entry name" value="TRNA MODIFICATION GTPASE GTPBP3"/>
    <property type="match status" value="1"/>
</dbReference>
<comment type="subcellular location">
    <subcellularLocation>
        <location evidence="7">Cytoplasm</location>
    </subcellularLocation>
</comment>
<dbReference type="CDD" id="cd04164">
    <property type="entry name" value="trmE"/>
    <property type="match status" value="1"/>
</dbReference>
<feature type="domain" description="GTP-binding protein TrmE N-terminal" evidence="9">
    <location>
        <begin position="5"/>
        <end position="119"/>
    </location>
</feature>
<dbReference type="NCBIfam" id="NF003661">
    <property type="entry name" value="PRK05291.1-3"/>
    <property type="match status" value="1"/>
</dbReference>
<comment type="subunit">
    <text evidence="7">Homodimer. Heterotetramer of two MnmE and two MnmG subunits.</text>
</comment>
<feature type="domain" description="G" evidence="8">
    <location>
        <begin position="218"/>
        <end position="308"/>
    </location>
</feature>
<reference evidence="11 12" key="1">
    <citation type="journal article" date="2019" name="Environ. Microbiol.">
        <title>Species interactions and distinct microbial communities in high Arctic permafrost affected cryosols are associated with the CH4 and CO2 gas fluxes.</title>
        <authorList>
            <person name="Altshuler I."/>
            <person name="Hamel J."/>
            <person name="Turney S."/>
            <person name="Magnuson E."/>
            <person name="Levesque R."/>
            <person name="Greer C."/>
            <person name="Whyte L.G."/>
        </authorList>
    </citation>
    <scope>NUCLEOTIDE SEQUENCE [LARGE SCALE GENOMIC DNA]</scope>
    <source>
        <strain evidence="11 12">E6.1</strain>
    </source>
</reference>
<dbReference type="SUPFAM" id="SSF116878">
    <property type="entry name" value="TrmE connector domain"/>
    <property type="match status" value="1"/>
</dbReference>
<feature type="binding site" evidence="7">
    <location>
        <position position="245"/>
    </location>
    <ligand>
        <name>K(+)</name>
        <dbReference type="ChEBI" id="CHEBI:29103"/>
    </ligand>
</feature>
<evidence type="ECO:0000256" key="4">
    <source>
        <dbReference type="ARBA" id="ARBA00022801"/>
    </source>
</evidence>
<keyword evidence="4 7" id="KW-0378">Hydrolase</keyword>
<dbReference type="Pfam" id="PF12631">
    <property type="entry name" value="MnmE_helical"/>
    <property type="match status" value="1"/>
</dbReference>
<dbReference type="Gene3D" id="3.30.1360.120">
    <property type="entry name" value="Probable tRNA modification gtpase trme, domain 1"/>
    <property type="match status" value="1"/>
</dbReference>
<dbReference type="InterPro" id="IPR006073">
    <property type="entry name" value="GTP-bd"/>
</dbReference>
<keyword evidence="3 7" id="KW-0547">Nucleotide-binding</keyword>
<dbReference type="GO" id="GO:0046872">
    <property type="term" value="F:metal ion binding"/>
    <property type="evidence" value="ECO:0007669"/>
    <property type="project" value="UniProtKB-KW"/>
</dbReference>
<dbReference type="Pfam" id="PF01926">
    <property type="entry name" value="MMR_HSR1"/>
    <property type="match status" value="1"/>
</dbReference>
<feature type="binding site" evidence="7">
    <location>
        <position position="22"/>
    </location>
    <ligand>
        <name>(6S)-5-formyl-5,6,7,8-tetrahydrofolate</name>
        <dbReference type="ChEBI" id="CHEBI:57457"/>
    </ligand>
</feature>
<name>A0A502FTF8_9SPHN</name>
<dbReference type="AlphaFoldDB" id="A0A502FTF8"/>
<dbReference type="Pfam" id="PF10396">
    <property type="entry name" value="TrmE_N"/>
    <property type="match status" value="1"/>
</dbReference>
<comment type="caution">
    <text evidence="11">The sequence shown here is derived from an EMBL/GenBank/DDBJ whole genome shotgun (WGS) entry which is preliminary data.</text>
</comment>
<dbReference type="Gene3D" id="1.20.120.430">
    <property type="entry name" value="tRNA modification GTPase MnmE domain 2"/>
    <property type="match status" value="1"/>
</dbReference>
<evidence type="ECO:0000259" key="10">
    <source>
        <dbReference type="Pfam" id="PF12631"/>
    </source>
</evidence>
<dbReference type="InterPro" id="IPR018948">
    <property type="entry name" value="GTP-bd_TrmE_N"/>
</dbReference>
<evidence type="ECO:0000256" key="7">
    <source>
        <dbReference type="HAMAP-Rule" id="MF_00379"/>
    </source>
</evidence>
<feature type="binding site" evidence="7">
    <location>
        <position position="120"/>
    </location>
    <ligand>
        <name>(6S)-5-formyl-5,6,7,8-tetrahydrofolate</name>
        <dbReference type="ChEBI" id="CHEBI:57457"/>
    </ligand>
</feature>
<sequence length="428" mass="44916">MSDHTIYACSSGPPPAAIAILRISGPAAFQVAADLAGSLPSPRRAGVRALRDPADARLLDRALVLTFPAPRTATGEDLVEFHLHGGRAVVSAVSDVLAAQPGLRAAEPGEFTRRALTNGVIDLTAAEGLGDLLNAQTETQRRAALRMAEGGLRTIVEAWSDRLVGVAARIEAQLDFSDEDDVPDEAMDAITADVAIIAEAMAALLAAPPVEQLHDGVRVVIAGPPNSGKSTLLNVLTGRDVAIVSPLSGTTRDRIEAAVTRDGIAYLLTDTAGLTDTPNDIVEEIGVARAAAAMDSADIVLWLGDTPPSDPSHIAIHARADLPDRSTPPAFTQLVVSAETDRGITALWDLLALRASALLPVADAIATNDRQRSLVRASHQHLTMAGQRDLLIVAEEVRCAIRTLDAVTGRTGTEDILDAIFSRFCIGK</sequence>
<evidence type="ECO:0000259" key="8">
    <source>
        <dbReference type="Pfam" id="PF01926"/>
    </source>
</evidence>
<dbReference type="SUPFAM" id="SSF103025">
    <property type="entry name" value="Folate-binding domain"/>
    <property type="match status" value="1"/>
</dbReference>
<dbReference type="GO" id="GO:0003924">
    <property type="term" value="F:GTPase activity"/>
    <property type="evidence" value="ECO:0007669"/>
    <property type="project" value="UniProtKB-UniRule"/>
</dbReference>
<keyword evidence="6 7" id="KW-0342">GTP-binding</keyword>
<keyword evidence="7" id="KW-0479">Metal-binding</keyword>
<gene>
    <name evidence="7 11" type="primary">mnmE</name>
    <name evidence="7" type="synonym">trmE</name>
    <name evidence="11" type="ORF">EAH76_12725</name>
</gene>
<feature type="binding site" evidence="7">
    <location>
        <begin position="270"/>
        <end position="273"/>
    </location>
    <ligand>
        <name>GTP</name>
        <dbReference type="ChEBI" id="CHEBI:37565"/>
    </ligand>
</feature>
<dbReference type="InterPro" id="IPR027266">
    <property type="entry name" value="TrmE/GcvT-like"/>
</dbReference>
<evidence type="ECO:0000259" key="9">
    <source>
        <dbReference type="Pfam" id="PF10396"/>
    </source>
</evidence>
<feature type="binding site" evidence="7">
    <location>
        <begin position="245"/>
        <end position="251"/>
    </location>
    <ligand>
        <name>GTP</name>
        <dbReference type="ChEBI" id="CHEBI:37565"/>
    </ligand>
</feature>